<evidence type="ECO:0000256" key="2">
    <source>
        <dbReference type="ARBA" id="ARBA00022679"/>
    </source>
</evidence>
<dbReference type="GeneID" id="9186393"/>
<dbReference type="GO" id="GO:0046872">
    <property type="term" value="F:metal ion binding"/>
    <property type="evidence" value="ECO:0007669"/>
    <property type="project" value="UniProtKB-KW"/>
</dbReference>
<feature type="compositionally biased region" description="Low complexity" evidence="8">
    <location>
        <begin position="111"/>
        <end position="123"/>
    </location>
</feature>
<feature type="region of interest" description="Disordered" evidence="8">
    <location>
        <begin position="102"/>
        <end position="236"/>
    </location>
</feature>
<dbReference type="AlphaFoldDB" id="D5GCG8"/>
<dbReference type="Proteomes" id="UP000006911">
    <property type="component" value="Unassembled WGS sequence"/>
</dbReference>
<dbReference type="RefSeq" id="XP_002838020.1">
    <property type="nucleotide sequence ID" value="XM_002837974.1"/>
</dbReference>
<evidence type="ECO:0000256" key="7">
    <source>
        <dbReference type="ARBA" id="ARBA00023242"/>
    </source>
</evidence>
<dbReference type="HOGENOM" id="CLU_013053_3_0_1"/>
<evidence type="ECO:0000313" key="11">
    <source>
        <dbReference type="Proteomes" id="UP000006911"/>
    </source>
</evidence>
<dbReference type="InterPro" id="IPR041298">
    <property type="entry name" value="UBZ3"/>
</dbReference>
<comment type="subcellular location">
    <subcellularLocation>
        <location evidence="1">Nucleus</location>
    </subcellularLocation>
</comment>
<evidence type="ECO:0000256" key="8">
    <source>
        <dbReference type="SAM" id="MobiDB-lite"/>
    </source>
</evidence>
<feature type="domain" description="UBZ3-type" evidence="9">
    <location>
        <begin position="66"/>
        <end position="102"/>
    </location>
</feature>
<dbReference type="STRING" id="656061.D5GCG8"/>
<accession>D5GCG8</accession>
<dbReference type="KEGG" id="tml:GSTUM_00005884001"/>
<evidence type="ECO:0000256" key="3">
    <source>
        <dbReference type="ARBA" id="ARBA00022723"/>
    </source>
</evidence>
<protein>
    <submittedName>
        <fullName evidence="10">(Perigord truffle) hypothetical protein</fullName>
    </submittedName>
</protein>
<dbReference type="GO" id="GO:0005634">
    <property type="term" value="C:nucleus"/>
    <property type="evidence" value="ECO:0007669"/>
    <property type="project" value="UniProtKB-SubCell"/>
</dbReference>
<evidence type="ECO:0000256" key="1">
    <source>
        <dbReference type="ARBA" id="ARBA00004123"/>
    </source>
</evidence>
<evidence type="ECO:0000313" key="10">
    <source>
        <dbReference type="EMBL" id="CAZ82211.1"/>
    </source>
</evidence>
<proteinExistence type="predicted"/>
<sequence length="594" mass="67556">MAGAVEVYECPWCRFKSGAEYTILMHIEAIHTPDSPFMIKDEHGNRDISSEDLVDTDFDIPPEDDAETTYILCTEDGCEENVLLMDLQTHLDFHAAEQISMEDVRSQTPVSGDDSGSYSGSQDMVLSEQGKSRYGYGRSEGSIEGGRRERRENKTLIASRERDKNGYKLSFAQDQGSSSLVPSKTPSHLKSPKRSHKLVFGLPVKDPWRQREKEKEKERERERELERERDRERAREVRRPVERSVVRPIDGQNLPGQQQTVSSNHILTPVKRLGKSDLGPYAHEAQMPAWLRKELEQGGKLTKETRLDHAAGRLVRVVTVSNETPDLIPVIALLCEHDPRVVRAWVCHPGTKHVGKQIRGEGGFCGYRNIQMVVSYIQNAYPRGSHPFEGRIPTILRLQDWIEEGWDKGINPSARLETGGIKGTRKYIGTSEAQTMFVNLNIPCRPHSFTRSEGLKTQEKLLDWVENYFSDGGILPEAAQVKVYQTQKPPIYFQHSGHSMTIVGCETNRDGSKNLLVFDPFFTPSAPMKNLIGARSLSHRMDPELLLRAYRRRMNYLQKYKEFEVITFVPPIASHYNKSIAEGGSGGRIHYYFQ</sequence>
<dbReference type="Gene3D" id="3.90.70.130">
    <property type="match status" value="1"/>
</dbReference>
<keyword evidence="5" id="KW-0378">Hydrolase</keyword>
<evidence type="ECO:0000256" key="4">
    <source>
        <dbReference type="ARBA" id="ARBA00022763"/>
    </source>
</evidence>
<keyword evidence="4" id="KW-0227">DNA damage</keyword>
<dbReference type="GO" id="GO:0016787">
    <property type="term" value="F:hydrolase activity"/>
    <property type="evidence" value="ECO:0007669"/>
    <property type="project" value="UniProtKB-KW"/>
</dbReference>
<reference evidence="10 11" key="1">
    <citation type="journal article" date="2010" name="Nature">
        <title>Perigord black truffle genome uncovers evolutionary origins and mechanisms of symbiosis.</title>
        <authorList>
            <person name="Martin F."/>
            <person name="Kohler A."/>
            <person name="Murat C."/>
            <person name="Balestrini R."/>
            <person name="Coutinho P.M."/>
            <person name="Jaillon O."/>
            <person name="Montanini B."/>
            <person name="Morin E."/>
            <person name="Noel B."/>
            <person name="Percudani R."/>
            <person name="Porcel B."/>
            <person name="Rubini A."/>
            <person name="Amicucci A."/>
            <person name="Amselem J."/>
            <person name="Anthouard V."/>
            <person name="Arcioni S."/>
            <person name="Artiguenave F."/>
            <person name="Aury J.M."/>
            <person name="Ballario P."/>
            <person name="Bolchi A."/>
            <person name="Brenna A."/>
            <person name="Brun A."/>
            <person name="Buee M."/>
            <person name="Cantarel B."/>
            <person name="Chevalier G."/>
            <person name="Couloux A."/>
            <person name="Da Silva C."/>
            <person name="Denoeud F."/>
            <person name="Duplessis S."/>
            <person name="Ghignone S."/>
            <person name="Hilselberger B."/>
            <person name="Iotti M."/>
            <person name="Marcais B."/>
            <person name="Mello A."/>
            <person name="Miranda M."/>
            <person name="Pacioni G."/>
            <person name="Quesneville H."/>
            <person name="Riccioni C."/>
            <person name="Ruotolo R."/>
            <person name="Splivallo R."/>
            <person name="Stocchi V."/>
            <person name="Tisserant E."/>
            <person name="Viscomi A.R."/>
            <person name="Zambonelli A."/>
            <person name="Zampieri E."/>
            <person name="Henrissat B."/>
            <person name="Lebrun M.H."/>
            <person name="Paolocci F."/>
            <person name="Bonfante P."/>
            <person name="Ottonello S."/>
            <person name="Wincker P."/>
        </authorList>
    </citation>
    <scope>NUCLEOTIDE SEQUENCE [LARGE SCALE GENOMIC DNA]</scope>
    <source>
        <strain evidence="10 11">Mel28</strain>
    </source>
</reference>
<dbReference type="EMBL" id="FN430109">
    <property type="protein sequence ID" value="CAZ82211.1"/>
    <property type="molecule type" value="Genomic_DNA"/>
</dbReference>
<dbReference type="InterPro" id="IPR012462">
    <property type="entry name" value="UFSP1/2_DUB_cat"/>
</dbReference>
<evidence type="ECO:0000259" key="9">
    <source>
        <dbReference type="PROSITE" id="PS51907"/>
    </source>
</evidence>
<keyword evidence="11" id="KW-1185">Reference proteome</keyword>
<dbReference type="GO" id="GO:0006281">
    <property type="term" value="P:DNA repair"/>
    <property type="evidence" value="ECO:0007669"/>
    <property type="project" value="UniProtKB-KW"/>
</dbReference>
<gene>
    <name evidence="10" type="ORF">GSTUM_00005884001</name>
</gene>
<dbReference type="InParanoid" id="D5GCG8"/>
<keyword evidence="2" id="KW-0808">Transferase</keyword>
<organism evidence="10 11">
    <name type="scientific">Tuber melanosporum (strain Mel28)</name>
    <name type="common">Perigord black truffle</name>
    <dbReference type="NCBI Taxonomy" id="656061"/>
    <lineage>
        <taxon>Eukaryota</taxon>
        <taxon>Fungi</taxon>
        <taxon>Dikarya</taxon>
        <taxon>Ascomycota</taxon>
        <taxon>Pezizomycotina</taxon>
        <taxon>Pezizomycetes</taxon>
        <taxon>Pezizales</taxon>
        <taxon>Tuberaceae</taxon>
        <taxon>Tuber</taxon>
    </lineage>
</organism>
<keyword evidence="3" id="KW-0479">Metal-binding</keyword>
<feature type="compositionally biased region" description="Polar residues" evidence="8">
    <location>
        <begin position="172"/>
        <end position="188"/>
    </location>
</feature>
<feature type="compositionally biased region" description="Basic and acidic residues" evidence="8">
    <location>
        <begin position="206"/>
        <end position="236"/>
    </location>
</feature>
<evidence type="ECO:0000256" key="5">
    <source>
        <dbReference type="ARBA" id="ARBA00022801"/>
    </source>
</evidence>
<keyword evidence="6" id="KW-0234">DNA repair</keyword>
<dbReference type="GO" id="GO:0016740">
    <property type="term" value="F:transferase activity"/>
    <property type="evidence" value="ECO:0007669"/>
    <property type="project" value="UniProtKB-KW"/>
</dbReference>
<keyword evidence="7" id="KW-0539">Nucleus</keyword>
<dbReference type="eggNOG" id="KOG4696">
    <property type="taxonomic scope" value="Eukaryota"/>
</dbReference>
<evidence type="ECO:0000256" key="6">
    <source>
        <dbReference type="ARBA" id="ARBA00023204"/>
    </source>
</evidence>
<feature type="compositionally biased region" description="Basic and acidic residues" evidence="8">
    <location>
        <begin position="145"/>
        <end position="166"/>
    </location>
</feature>
<name>D5GCG8_TUBMM</name>
<dbReference type="PROSITE" id="PS51907">
    <property type="entry name" value="ZF_UBZ3"/>
    <property type="match status" value="1"/>
</dbReference>
<dbReference type="Pfam" id="PF07910">
    <property type="entry name" value="Peptidase_C78"/>
    <property type="match status" value="1"/>
</dbReference>